<evidence type="ECO:0000313" key="4">
    <source>
        <dbReference type="Proteomes" id="UP000314986"/>
    </source>
</evidence>
<dbReference type="InterPro" id="IPR036364">
    <property type="entry name" value="SEA_dom_sf"/>
</dbReference>
<evidence type="ECO:0000256" key="1">
    <source>
        <dbReference type="SAM" id="Phobius"/>
    </source>
</evidence>
<feature type="domain" description="SEA" evidence="2">
    <location>
        <begin position="218"/>
        <end position="336"/>
    </location>
</feature>
<proteinExistence type="predicted"/>
<keyword evidence="4" id="KW-1185">Reference proteome</keyword>
<protein>
    <recommendedName>
        <fullName evidence="2">SEA domain-containing protein</fullName>
    </recommendedName>
</protein>
<feature type="domain" description="SEA" evidence="2">
    <location>
        <begin position="74"/>
        <end position="196"/>
    </location>
</feature>
<sequence length="399" mass="44688">MKLYAICSFKNISSDQNIARIVLYQKFKNSTNNLSTFGIYSMDNNSLYVNDYHEAPPYITEAPIVIVTQNPNQATKPINFNVTFTLTNLTYKADLENVSSPEYISASSNVVNSLNNLYGKGKLKKTFTKCNLVSFRSAENTNTKVEAVCSFKDKPTVPDVNKVALYNEYRDNTNQITALGSYSLNSNSLYVNGYHPLQTTRAPTTTTVPPVIPGIQDGDLTFEVLFTVINRNYTEALNNPDSPEYQALSNNVTRMLSRLYQNSSLKDSYRICEVTGLRLGSIVVSCNCYFNPKANLEPVLSKDVQSIFDVGTNGTELLEGTYQLRPNSLVVEPKPPVSSGKTEIPYWAIILIVLAILIALFLLFLIILLLIFCLKKNKSGSYNIMQDPLGTYFAHKKYY</sequence>
<reference evidence="4" key="2">
    <citation type="journal article" date="2007" name="PLoS Biol.">
        <title>Survey sequencing and comparative analysis of the elephant shark (Callorhinchus milii) genome.</title>
        <authorList>
            <person name="Venkatesh B."/>
            <person name="Kirkness E.F."/>
            <person name="Loh Y.H."/>
            <person name="Halpern A.L."/>
            <person name="Lee A.P."/>
            <person name="Johnson J."/>
            <person name="Dandona N."/>
            <person name="Viswanathan L.D."/>
            <person name="Tay A."/>
            <person name="Venter J.C."/>
            <person name="Strausberg R.L."/>
            <person name="Brenner S."/>
        </authorList>
    </citation>
    <scope>NUCLEOTIDE SEQUENCE [LARGE SCALE GENOMIC DNA]</scope>
</reference>
<dbReference type="PANTHER" id="PTHR14672:SF1">
    <property type="entry name" value="MUCIN-16"/>
    <property type="match status" value="1"/>
</dbReference>
<reference evidence="3" key="5">
    <citation type="submission" date="2025-09" db="UniProtKB">
        <authorList>
            <consortium name="Ensembl"/>
        </authorList>
    </citation>
    <scope>IDENTIFICATION</scope>
</reference>
<dbReference type="Proteomes" id="UP000314986">
    <property type="component" value="Unassembled WGS sequence"/>
</dbReference>
<dbReference type="GeneTree" id="ENSGT00970000196856"/>
<dbReference type="PANTHER" id="PTHR14672">
    <property type="entry name" value="MUCIN-16"/>
    <property type="match status" value="1"/>
</dbReference>
<dbReference type="Pfam" id="PF01390">
    <property type="entry name" value="SEA"/>
    <property type="match status" value="2"/>
</dbReference>
<dbReference type="SUPFAM" id="SSF82671">
    <property type="entry name" value="SEA domain"/>
    <property type="match status" value="2"/>
</dbReference>
<reference evidence="4" key="1">
    <citation type="journal article" date="2006" name="Science">
        <title>Ancient noncoding elements conserved in the human genome.</title>
        <authorList>
            <person name="Venkatesh B."/>
            <person name="Kirkness E.F."/>
            <person name="Loh Y.H."/>
            <person name="Halpern A.L."/>
            <person name="Lee A.P."/>
            <person name="Johnson J."/>
            <person name="Dandona N."/>
            <person name="Viswanathan L.D."/>
            <person name="Tay A."/>
            <person name="Venter J.C."/>
            <person name="Strausberg R.L."/>
            <person name="Brenner S."/>
        </authorList>
    </citation>
    <scope>NUCLEOTIDE SEQUENCE [LARGE SCALE GENOMIC DNA]</scope>
</reference>
<dbReference type="PROSITE" id="PS50024">
    <property type="entry name" value="SEA"/>
    <property type="match status" value="2"/>
</dbReference>
<reference evidence="3" key="4">
    <citation type="submission" date="2025-08" db="UniProtKB">
        <authorList>
            <consortium name="Ensembl"/>
        </authorList>
    </citation>
    <scope>IDENTIFICATION</scope>
</reference>
<dbReference type="SMART" id="SM00200">
    <property type="entry name" value="SEA"/>
    <property type="match status" value="2"/>
</dbReference>
<dbReference type="InterPro" id="IPR000082">
    <property type="entry name" value="SEA_dom"/>
</dbReference>
<accession>A0A4W3JEM5</accession>
<dbReference type="AlphaFoldDB" id="A0A4W3JEM5"/>
<dbReference type="OMA" id="SYRICEV"/>
<organism evidence="3 4">
    <name type="scientific">Callorhinchus milii</name>
    <name type="common">Ghost shark</name>
    <dbReference type="NCBI Taxonomy" id="7868"/>
    <lineage>
        <taxon>Eukaryota</taxon>
        <taxon>Metazoa</taxon>
        <taxon>Chordata</taxon>
        <taxon>Craniata</taxon>
        <taxon>Vertebrata</taxon>
        <taxon>Chondrichthyes</taxon>
        <taxon>Holocephali</taxon>
        <taxon>Chimaeriformes</taxon>
        <taxon>Callorhinchidae</taxon>
        <taxon>Callorhinchus</taxon>
    </lineage>
</organism>
<dbReference type="InterPro" id="IPR028850">
    <property type="entry name" value="MUC16"/>
</dbReference>
<keyword evidence="1" id="KW-0472">Membrane</keyword>
<evidence type="ECO:0000313" key="3">
    <source>
        <dbReference type="Ensembl" id="ENSCMIP00000041879.1"/>
    </source>
</evidence>
<feature type="transmembrane region" description="Helical" evidence="1">
    <location>
        <begin position="346"/>
        <end position="374"/>
    </location>
</feature>
<evidence type="ECO:0000259" key="2">
    <source>
        <dbReference type="PROSITE" id="PS50024"/>
    </source>
</evidence>
<keyword evidence="1" id="KW-1133">Transmembrane helix</keyword>
<dbReference type="Ensembl" id="ENSCMIT00000042477.1">
    <property type="protein sequence ID" value="ENSCMIP00000041879.1"/>
    <property type="gene ID" value="ENSCMIG00000017435.1"/>
</dbReference>
<keyword evidence="1" id="KW-0812">Transmembrane</keyword>
<name>A0A4W3JEM5_CALMI</name>
<dbReference type="Gene3D" id="3.30.70.960">
    <property type="entry name" value="SEA domain"/>
    <property type="match status" value="3"/>
</dbReference>
<reference evidence="4" key="3">
    <citation type="journal article" date="2014" name="Nature">
        <title>Elephant shark genome provides unique insights into gnathostome evolution.</title>
        <authorList>
            <consortium name="International Elephant Shark Genome Sequencing Consortium"/>
            <person name="Venkatesh B."/>
            <person name="Lee A.P."/>
            <person name="Ravi V."/>
            <person name="Maurya A.K."/>
            <person name="Lian M.M."/>
            <person name="Swann J.B."/>
            <person name="Ohta Y."/>
            <person name="Flajnik M.F."/>
            <person name="Sutoh Y."/>
            <person name="Kasahara M."/>
            <person name="Hoon S."/>
            <person name="Gangu V."/>
            <person name="Roy S.W."/>
            <person name="Irimia M."/>
            <person name="Korzh V."/>
            <person name="Kondrychyn I."/>
            <person name="Lim Z.W."/>
            <person name="Tay B.H."/>
            <person name="Tohari S."/>
            <person name="Kong K.W."/>
            <person name="Ho S."/>
            <person name="Lorente-Galdos B."/>
            <person name="Quilez J."/>
            <person name="Marques-Bonet T."/>
            <person name="Raney B.J."/>
            <person name="Ingham P.W."/>
            <person name="Tay A."/>
            <person name="Hillier L.W."/>
            <person name="Minx P."/>
            <person name="Boehm T."/>
            <person name="Wilson R.K."/>
            <person name="Brenner S."/>
            <person name="Warren W.C."/>
        </authorList>
    </citation>
    <scope>NUCLEOTIDE SEQUENCE [LARGE SCALE GENOMIC DNA]</scope>
</reference>
<dbReference type="InParanoid" id="A0A4W3JEM5"/>